<keyword evidence="11" id="KW-1185">Reference proteome</keyword>
<dbReference type="Gene3D" id="3.40.47.10">
    <property type="match status" value="1"/>
</dbReference>
<protein>
    <submittedName>
        <fullName evidence="10">Fatty acid synthase</fullName>
    </submittedName>
</protein>
<keyword evidence="5" id="KW-0560">Oxidoreductase</keyword>
<accession>A0A8X6WP07</accession>
<keyword evidence="3" id="KW-0276">Fatty acid metabolism</keyword>
<dbReference type="PANTHER" id="PTHR43775:SF7">
    <property type="entry name" value="FATTY ACID SYNTHASE"/>
    <property type="match status" value="1"/>
</dbReference>
<keyword evidence="6" id="KW-0443">Lipid metabolism</keyword>
<gene>
    <name evidence="10" type="primary">Fasn</name>
    <name evidence="10" type="ORF">TNIN_51791</name>
</gene>
<evidence type="ECO:0000256" key="5">
    <source>
        <dbReference type="ARBA" id="ARBA00023002"/>
    </source>
</evidence>
<dbReference type="InterPro" id="IPR016039">
    <property type="entry name" value="Thiolase-like"/>
</dbReference>
<name>A0A8X6WP07_9ARAC</name>
<dbReference type="GO" id="GO:0006633">
    <property type="term" value="P:fatty acid biosynthetic process"/>
    <property type="evidence" value="ECO:0007669"/>
    <property type="project" value="UniProtKB-KW"/>
</dbReference>
<keyword evidence="7" id="KW-0275">Fatty acid biosynthesis</keyword>
<dbReference type="InterPro" id="IPR014030">
    <property type="entry name" value="Ketoacyl_synth_N"/>
</dbReference>
<dbReference type="SUPFAM" id="SSF53901">
    <property type="entry name" value="Thiolase-like"/>
    <property type="match status" value="1"/>
</dbReference>
<evidence type="ECO:0000313" key="10">
    <source>
        <dbReference type="EMBL" id="GFY38722.1"/>
    </source>
</evidence>
<evidence type="ECO:0000256" key="7">
    <source>
        <dbReference type="ARBA" id="ARBA00023160"/>
    </source>
</evidence>
<dbReference type="GO" id="GO:0004312">
    <property type="term" value="F:fatty acid synthase activity"/>
    <property type="evidence" value="ECO:0007669"/>
    <property type="project" value="TreeGrafter"/>
</dbReference>
<comment type="caution">
    <text evidence="10">The sequence shown here is derived from an EMBL/GenBank/DDBJ whole genome shotgun (WGS) entry which is preliminary data.</text>
</comment>
<evidence type="ECO:0000256" key="3">
    <source>
        <dbReference type="ARBA" id="ARBA00022832"/>
    </source>
</evidence>
<dbReference type="AlphaFoldDB" id="A0A8X6WP07"/>
<keyword evidence="4" id="KW-0521">NADP</keyword>
<dbReference type="PANTHER" id="PTHR43775">
    <property type="entry name" value="FATTY ACID SYNTHASE"/>
    <property type="match status" value="1"/>
</dbReference>
<dbReference type="PROSITE" id="PS52004">
    <property type="entry name" value="KS3_2"/>
    <property type="match status" value="1"/>
</dbReference>
<proteinExistence type="predicted"/>
<dbReference type="Proteomes" id="UP000886998">
    <property type="component" value="Unassembled WGS sequence"/>
</dbReference>
<dbReference type="SMART" id="SM00825">
    <property type="entry name" value="PKS_KS"/>
    <property type="match status" value="1"/>
</dbReference>
<keyword evidence="8" id="KW-0511">Multifunctional enzyme</keyword>
<organism evidence="10 11">
    <name type="scientific">Trichonephila inaurata madagascariensis</name>
    <dbReference type="NCBI Taxonomy" id="2747483"/>
    <lineage>
        <taxon>Eukaryota</taxon>
        <taxon>Metazoa</taxon>
        <taxon>Ecdysozoa</taxon>
        <taxon>Arthropoda</taxon>
        <taxon>Chelicerata</taxon>
        <taxon>Arachnida</taxon>
        <taxon>Araneae</taxon>
        <taxon>Araneomorphae</taxon>
        <taxon>Entelegynae</taxon>
        <taxon>Araneoidea</taxon>
        <taxon>Nephilidae</taxon>
        <taxon>Trichonephila</taxon>
        <taxon>Trichonephila inaurata</taxon>
    </lineage>
</organism>
<reference evidence="10" key="1">
    <citation type="submission" date="2020-08" db="EMBL/GenBank/DDBJ databases">
        <title>Multicomponent nature underlies the extraordinary mechanical properties of spider dragline silk.</title>
        <authorList>
            <person name="Kono N."/>
            <person name="Nakamura H."/>
            <person name="Mori M."/>
            <person name="Yoshida Y."/>
            <person name="Ohtoshi R."/>
            <person name="Malay A.D."/>
            <person name="Moran D.A.P."/>
            <person name="Tomita M."/>
            <person name="Numata K."/>
            <person name="Arakawa K."/>
        </authorList>
    </citation>
    <scope>NUCLEOTIDE SEQUENCE</scope>
</reference>
<evidence type="ECO:0000256" key="2">
    <source>
        <dbReference type="ARBA" id="ARBA00022516"/>
    </source>
</evidence>
<keyword evidence="1" id="KW-0596">Phosphopantetheine</keyword>
<evidence type="ECO:0000259" key="9">
    <source>
        <dbReference type="PROSITE" id="PS52004"/>
    </source>
</evidence>
<evidence type="ECO:0000256" key="4">
    <source>
        <dbReference type="ARBA" id="ARBA00022857"/>
    </source>
</evidence>
<feature type="non-terminal residue" evidence="10">
    <location>
        <position position="1"/>
    </location>
</feature>
<keyword evidence="2" id="KW-0444">Lipid biosynthesis</keyword>
<feature type="domain" description="Ketosynthase family 3 (KS3)" evidence="9">
    <location>
        <begin position="1"/>
        <end position="217"/>
    </location>
</feature>
<sequence>YNPDELRGGNIGVFVGNCYIDTHEFFLRDAESINENIAPGCMNGLLASRISHVFGFKGISTVGDSACSSGLVSLNLAVQAIRRGEVEAAVVGGTNLCLRPGTSIEFVELGAISDDGVCRSFDADVSSGIYLQACLNCRVQNKLVNQSNYTDKSEVIFVLRKPFLIKKVIGVCGSKLINQWYQLYFDDFELKSFPDVQRRRVVNLIILRCASVIVSGI</sequence>
<dbReference type="InterPro" id="IPR020841">
    <property type="entry name" value="PKS_Beta-ketoAc_synthase_dom"/>
</dbReference>
<evidence type="ECO:0000256" key="8">
    <source>
        <dbReference type="ARBA" id="ARBA00023268"/>
    </source>
</evidence>
<evidence type="ECO:0000313" key="11">
    <source>
        <dbReference type="Proteomes" id="UP000886998"/>
    </source>
</evidence>
<evidence type="ECO:0000256" key="6">
    <source>
        <dbReference type="ARBA" id="ARBA00023098"/>
    </source>
</evidence>
<dbReference type="EMBL" id="BMAV01001023">
    <property type="protein sequence ID" value="GFY38722.1"/>
    <property type="molecule type" value="Genomic_DNA"/>
</dbReference>
<dbReference type="InterPro" id="IPR050091">
    <property type="entry name" value="PKS_NRPS_Biosynth_Enz"/>
</dbReference>
<dbReference type="GO" id="GO:0016491">
    <property type="term" value="F:oxidoreductase activity"/>
    <property type="evidence" value="ECO:0007669"/>
    <property type="project" value="UniProtKB-KW"/>
</dbReference>
<dbReference type="OrthoDB" id="10065950at2759"/>
<dbReference type="Pfam" id="PF00109">
    <property type="entry name" value="ketoacyl-synt"/>
    <property type="match status" value="1"/>
</dbReference>
<evidence type="ECO:0000256" key="1">
    <source>
        <dbReference type="ARBA" id="ARBA00022450"/>
    </source>
</evidence>